<dbReference type="AlphaFoldDB" id="A0A6G9ANV5"/>
<accession>A0A6G9ANV5</accession>
<sequence>MATFIAEIDTYSVLLAHGNSQSQSPFRNRFIHLHFKANTGKLEFYSLSFVPEAKHASTGTMEKRSTGGFYGNTNIPMDEFSLYYEVLCREKQISVRLDFDDDPDASPVGEPLPLKSFTLFSGDEPID</sequence>
<dbReference type="RefSeq" id="WP_167209647.1">
    <property type="nucleotide sequence ID" value="NZ_CP050063.1"/>
</dbReference>
<dbReference type="KEGG" id="spib:G8759_16035"/>
<reference evidence="1 2" key="1">
    <citation type="submission" date="2020-03" db="EMBL/GenBank/DDBJ databases">
        <authorList>
            <person name="Kim M.K."/>
        </authorList>
    </citation>
    <scope>NUCLEOTIDE SEQUENCE [LARGE SCALE GENOMIC DNA]</scope>
    <source>
        <strain evidence="1 2">BT328</strain>
    </source>
</reference>
<gene>
    <name evidence="1" type="ORF">G8759_16035</name>
</gene>
<name>A0A6G9ANV5_9BACT</name>
<evidence type="ECO:0000313" key="1">
    <source>
        <dbReference type="EMBL" id="QIP14014.1"/>
    </source>
</evidence>
<protein>
    <submittedName>
        <fullName evidence="1">Uncharacterized protein</fullName>
    </submittedName>
</protein>
<evidence type="ECO:0000313" key="2">
    <source>
        <dbReference type="Proteomes" id="UP000501802"/>
    </source>
</evidence>
<keyword evidence="2" id="KW-1185">Reference proteome</keyword>
<dbReference type="Proteomes" id="UP000501802">
    <property type="component" value="Chromosome"/>
</dbReference>
<organism evidence="1 2">
    <name type="scientific">Spirosoma aureum</name>
    <dbReference type="NCBI Taxonomy" id="2692134"/>
    <lineage>
        <taxon>Bacteria</taxon>
        <taxon>Pseudomonadati</taxon>
        <taxon>Bacteroidota</taxon>
        <taxon>Cytophagia</taxon>
        <taxon>Cytophagales</taxon>
        <taxon>Cytophagaceae</taxon>
        <taxon>Spirosoma</taxon>
    </lineage>
</organism>
<dbReference type="EMBL" id="CP050063">
    <property type="protein sequence ID" value="QIP14014.1"/>
    <property type="molecule type" value="Genomic_DNA"/>
</dbReference>
<proteinExistence type="predicted"/>